<proteinExistence type="inferred from homology"/>
<dbReference type="RefSeq" id="WP_161741738.1">
    <property type="nucleotide sequence ID" value="NZ_JAAAMV010000002.1"/>
</dbReference>
<evidence type="ECO:0000256" key="3">
    <source>
        <dbReference type="SAM" id="Phobius"/>
    </source>
</evidence>
<accession>A0ABW9XL74</accession>
<sequence length="518" mass="57069">MSIIWRIFKLAAAAKRLSARSSNGGPADERGELASGLERNLNELRRVFSHAPDLVVRTFPYKQAGRRAALVYMSGLTDKNAVNNNILRELMFHIADDAASGELPVTLGKLQTCSSWTQVERALLNGMSLLFVDGMGHGYALDTQGWPQRAISDSQVEPSLKGAHQAFVETGESNIALIRRYLSTSELKIKEYQVGDRAPCKVSMLYMADITEPELIQALEKRLLGLEIDCILNTGQLAELLEDDPYAFLPQFITTERPDTAASQLLQGRVCVVVDRSSSVLIAPTNFVAFFQGIDDYSMRWPIASFLRLLRFFACFVAAFLPGIYIACISFNYEVIPLDLILSIGQFRAAVPFPPFIEALIMEITLEMLREAGVRLPAPVAQTVGIVGGIVIGQAAVQAGIVSNLMVVVVASTAVASFIIPNYDMASAVRLIRFPVMLLASLFGMIGIIVCVMVLIARIIGLHSLGESYSTPIAPIRVRDWRDVFMRLPLWTMANRPRSIRTRQKRRMGSGSHGGDEE</sequence>
<dbReference type="PANTHER" id="PTHR22550">
    <property type="entry name" value="SPORE GERMINATION PROTEIN"/>
    <property type="match status" value="1"/>
</dbReference>
<dbReference type="InterPro" id="IPR004995">
    <property type="entry name" value="Spore_Ger"/>
</dbReference>
<evidence type="ECO:0000256" key="2">
    <source>
        <dbReference type="ARBA" id="ARBA00023136"/>
    </source>
</evidence>
<reference evidence="4 5" key="1">
    <citation type="submission" date="2020-01" db="EMBL/GenBank/DDBJ databases">
        <title>Paenibacillus soybeanensis sp. nov. isolated from the nodules of soybean (Glycine max(L.) Merr).</title>
        <authorList>
            <person name="Wang H."/>
        </authorList>
    </citation>
    <scope>NUCLEOTIDE SEQUENCE [LARGE SCALE GENOMIC DNA]</scope>
    <source>
        <strain evidence="4 5">T1</strain>
    </source>
</reference>
<comment type="caution">
    <text evidence="4">The sequence shown here is derived from an EMBL/GenBank/DDBJ whole genome shotgun (WGS) entry which is preliminary data.</text>
</comment>
<keyword evidence="2 3" id="KW-0472">Membrane</keyword>
<dbReference type="EMBL" id="JAAAMV010000002">
    <property type="protein sequence ID" value="NBD23316.1"/>
    <property type="molecule type" value="Genomic_DNA"/>
</dbReference>
<feature type="transmembrane region" description="Helical" evidence="3">
    <location>
        <begin position="400"/>
        <end position="420"/>
    </location>
</feature>
<protein>
    <submittedName>
        <fullName evidence="4">Spore germination protein</fullName>
    </submittedName>
</protein>
<evidence type="ECO:0000256" key="1">
    <source>
        <dbReference type="ARBA" id="ARBA00005278"/>
    </source>
</evidence>
<dbReference type="PANTHER" id="PTHR22550:SF16">
    <property type="entry name" value="SPORE GERMINATION PROTEIN"/>
    <property type="match status" value="1"/>
</dbReference>
<name>A0ABW9XL74_9BACL</name>
<dbReference type="Proteomes" id="UP000665561">
    <property type="component" value="Unassembled WGS sequence"/>
</dbReference>
<dbReference type="InterPro" id="IPR050768">
    <property type="entry name" value="UPF0353/GerABKA_families"/>
</dbReference>
<keyword evidence="3" id="KW-1133">Transmembrane helix</keyword>
<keyword evidence="3" id="KW-0812">Transmembrane</keyword>
<keyword evidence="5" id="KW-1185">Reference proteome</keyword>
<feature type="transmembrane region" description="Helical" evidence="3">
    <location>
        <begin position="432"/>
        <end position="456"/>
    </location>
</feature>
<evidence type="ECO:0000313" key="4">
    <source>
        <dbReference type="EMBL" id="NBD23316.1"/>
    </source>
</evidence>
<feature type="transmembrane region" description="Helical" evidence="3">
    <location>
        <begin position="376"/>
        <end position="393"/>
    </location>
</feature>
<comment type="similarity">
    <text evidence="1">Belongs to the GerABKA family.</text>
</comment>
<organism evidence="4 5">
    <name type="scientific">Paenibacillus glycinis</name>
    <dbReference type="NCBI Taxonomy" id="2697035"/>
    <lineage>
        <taxon>Bacteria</taxon>
        <taxon>Bacillati</taxon>
        <taxon>Bacillota</taxon>
        <taxon>Bacilli</taxon>
        <taxon>Bacillales</taxon>
        <taxon>Paenibacillaceae</taxon>
        <taxon>Paenibacillus</taxon>
    </lineage>
</organism>
<evidence type="ECO:0000313" key="5">
    <source>
        <dbReference type="Proteomes" id="UP000665561"/>
    </source>
</evidence>
<gene>
    <name evidence="4" type="ORF">GT019_05485</name>
</gene>
<dbReference type="Pfam" id="PF03323">
    <property type="entry name" value="GerA"/>
    <property type="match status" value="1"/>
</dbReference>
<feature type="transmembrane region" description="Helical" evidence="3">
    <location>
        <begin position="309"/>
        <end position="333"/>
    </location>
</feature>
<dbReference type="PIRSF" id="PIRSF005690">
    <property type="entry name" value="GerBA"/>
    <property type="match status" value="1"/>
</dbReference>